<gene>
    <name evidence="2" type="ORF">SAMN05216323_11146</name>
</gene>
<dbReference type="Proteomes" id="UP000199452">
    <property type="component" value="Unassembled WGS sequence"/>
</dbReference>
<dbReference type="Pfam" id="PF13648">
    <property type="entry name" value="Lipocalin_4"/>
    <property type="match status" value="1"/>
</dbReference>
<evidence type="ECO:0000313" key="2">
    <source>
        <dbReference type="EMBL" id="SDD24885.1"/>
    </source>
</evidence>
<evidence type="ECO:0000259" key="1">
    <source>
        <dbReference type="Pfam" id="PF13648"/>
    </source>
</evidence>
<dbReference type="PROSITE" id="PS51257">
    <property type="entry name" value="PROKAR_LIPOPROTEIN"/>
    <property type="match status" value="1"/>
</dbReference>
<protein>
    <submittedName>
        <fullName evidence="2">Lipocalin-like domain-containing protein</fullName>
    </submittedName>
</protein>
<dbReference type="AlphaFoldDB" id="A0A1G6T962"/>
<name>A0A1G6T962_9BACT</name>
<feature type="domain" description="Lipocalin-like" evidence="1">
    <location>
        <begin position="33"/>
        <end position="109"/>
    </location>
</feature>
<dbReference type="EMBL" id="FMYP01000114">
    <property type="protein sequence ID" value="SDD24885.1"/>
    <property type="molecule type" value="Genomic_DNA"/>
</dbReference>
<reference evidence="2 3" key="1">
    <citation type="submission" date="2016-09" db="EMBL/GenBank/DDBJ databases">
        <authorList>
            <person name="Capua I."/>
            <person name="De Benedictis P."/>
            <person name="Joannis T."/>
            <person name="Lombin L.H."/>
            <person name="Cattoli G."/>
        </authorList>
    </citation>
    <scope>NUCLEOTIDE SEQUENCE [LARGE SCALE GENOMIC DNA]</scope>
    <source>
        <strain evidence="2 3">A7P-90m</strain>
    </source>
</reference>
<organism evidence="2 3">
    <name type="scientific">Williamwhitmania taraxaci</name>
    <dbReference type="NCBI Taxonomy" id="1640674"/>
    <lineage>
        <taxon>Bacteria</taxon>
        <taxon>Pseudomonadati</taxon>
        <taxon>Bacteroidota</taxon>
        <taxon>Bacteroidia</taxon>
        <taxon>Bacteroidales</taxon>
        <taxon>Williamwhitmaniaceae</taxon>
        <taxon>Williamwhitmania</taxon>
    </lineage>
</organism>
<dbReference type="RefSeq" id="WP_092440978.1">
    <property type="nucleotide sequence ID" value="NZ_FMYP01000114.1"/>
</dbReference>
<dbReference type="OrthoDB" id="1256117at2"/>
<proteinExistence type="predicted"/>
<evidence type="ECO:0000313" key="3">
    <source>
        <dbReference type="Proteomes" id="UP000199452"/>
    </source>
</evidence>
<dbReference type="InterPro" id="IPR024311">
    <property type="entry name" value="Lipocalin-like"/>
</dbReference>
<sequence>MKKYFGLLMLAVVVLSGFLFSSCKKEKTEVNMIVKNWTLDSKTIAGVDVTRDCEENAKWNFRSDDTYVITNSCNDKTGTWSVAEDGKTLTLDGVTAYKVIESSVSKLVIELQVGDVGLTRWTFN</sequence>
<accession>A0A1G6T962</accession>
<keyword evidence="3" id="KW-1185">Reference proteome</keyword>